<reference evidence="1 2" key="1">
    <citation type="submission" date="2016-11" db="EMBL/GenBank/DDBJ databases">
        <authorList>
            <person name="Jaros S."/>
            <person name="Januszkiewicz K."/>
            <person name="Wedrychowicz H."/>
        </authorList>
    </citation>
    <scope>NUCLEOTIDE SEQUENCE [LARGE SCALE GENOMIC DNA]</scope>
    <source>
        <strain evidence="1 2">DSM 3090</strain>
    </source>
</reference>
<evidence type="ECO:0000313" key="2">
    <source>
        <dbReference type="Proteomes" id="UP000183952"/>
    </source>
</evidence>
<keyword evidence="2" id="KW-1185">Reference proteome</keyword>
<evidence type="ECO:0000313" key="1">
    <source>
        <dbReference type="EMBL" id="SHK38943.1"/>
    </source>
</evidence>
<accession>A0A1M6S2I3</accession>
<name>A0A1M6S2I3_9CLOT</name>
<protein>
    <submittedName>
        <fullName evidence="1">Uncharacterized protein</fullName>
    </submittedName>
</protein>
<sequence>MLEIIFAFLGAAVGFGTCAILNTLKDKPKQIDVKQELIYLTEQVYSCKNRIDNMEMHNTMEHSKIICRLGEMEVFQNGKEDR</sequence>
<dbReference type="Proteomes" id="UP000183952">
    <property type="component" value="Unassembled WGS sequence"/>
</dbReference>
<dbReference type="RefSeq" id="WP_072904343.1">
    <property type="nucleotide sequence ID" value="NZ_FRAD01000025.1"/>
</dbReference>
<dbReference type="STRING" id="1121331.SAMN02745248_02434"/>
<dbReference type="AlphaFoldDB" id="A0A1M6S2I3"/>
<proteinExistence type="predicted"/>
<organism evidence="1 2">
    <name type="scientific">Hathewaya proteolytica DSM 3090</name>
    <dbReference type="NCBI Taxonomy" id="1121331"/>
    <lineage>
        <taxon>Bacteria</taxon>
        <taxon>Bacillati</taxon>
        <taxon>Bacillota</taxon>
        <taxon>Clostridia</taxon>
        <taxon>Eubacteriales</taxon>
        <taxon>Clostridiaceae</taxon>
        <taxon>Hathewaya</taxon>
    </lineage>
</organism>
<gene>
    <name evidence="1" type="ORF">SAMN02745248_02434</name>
</gene>
<dbReference type="EMBL" id="FRAD01000025">
    <property type="protein sequence ID" value="SHK38943.1"/>
    <property type="molecule type" value="Genomic_DNA"/>
</dbReference>